<protein>
    <recommendedName>
        <fullName evidence="8">Alpha 1,4-glycosyltransferase domain-containing protein</fullName>
    </recommendedName>
</protein>
<accession>A0AAV1JE49</accession>
<dbReference type="InterPro" id="IPR029044">
    <property type="entry name" value="Nucleotide-diphossugar_trans"/>
</dbReference>
<evidence type="ECO:0000256" key="7">
    <source>
        <dbReference type="SAM" id="Phobius"/>
    </source>
</evidence>
<comment type="subcellular location">
    <subcellularLocation>
        <location evidence="1">Golgi apparatus membrane</location>
        <topology evidence="1">Single-pass type II membrane protein</topology>
    </subcellularLocation>
</comment>
<evidence type="ECO:0000259" key="8">
    <source>
        <dbReference type="Pfam" id="PF04572"/>
    </source>
</evidence>
<evidence type="ECO:0000313" key="10">
    <source>
        <dbReference type="Proteomes" id="UP001497472"/>
    </source>
</evidence>
<keyword evidence="3" id="KW-0328">Glycosyltransferase</keyword>
<organism evidence="9 10">
    <name type="scientific">Leptosia nina</name>
    <dbReference type="NCBI Taxonomy" id="320188"/>
    <lineage>
        <taxon>Eukaryota</taxon>
        <taxon>Metazoa</taxon>
        <taxon>Ecdysozoa</taxon>
        <taxon>Arthropoda</taxon>
        <taxon>Hexapoda</taxon>
        <taxon>Insecta</taxon>
        <taxon>Pterygota</taxon>
        <taxon>Neoptera</taxon>
        <taxon>Endopterygota</taxon>
        <taxon>Lepidoptera</taxon>
        <taxon>Glossata</taxon>
        <taxon>Ditrysia</taxon>
        <taxon>Papilionoidea</taxon>
        <taxon>Pieridae</taxon>
        <taxon>Pierinae</taxon>
        <taxon>Leptosia</taxon>
    </lineage>
</organism>
<keyword evidence="7" id="KW-1133">Transmembrane helix</keyword>
<keyword evidence="10" id="KW-1185">Reference proteome</keyword>
<evidence type="ECO:0000313" key="9">
    <source>
        <dbReference type="EMBL" id="CAK1547407.1"/>
    </source>
</evidence>
<dbReference type="InterPro" id="IPR007652">
    <property type="entry name" value="A1-4-GlycosylTfrase_dom"/>
</dbReference>
<evidence type="ECO:0000256" key="2">
    <source>
        <dbReference type="ARBA" id="ARBA00009003"/>
    </source>
</evidence>
<dbReference type="InterPro" id="IPR007577">
    <property type="entry name" value="GlycoTrfase_DXD_sugar-bd_CS"/>
</dbReference>
<comment type="caution">
    <text evidence="9">The sequence shown here is derived from an EMBL/GenBank/DDBJ whole genome shotgun (WGS) entry which is preliminary data.</text>
</comment>
<evidence type="ECO:0000256" key="3">
    <source>
        <dbReference type="ARBA" id="ARBA00022676"/>
    </source>
</evidence>
<dbReference type="Pfam" id="PF04488">
    <property type="entry name" value="Gly_transf_sug"/>
    <property type="match status" value="1"/>
</dbReference>
<feature type="transmembrane region" description="Helical" evidence="7">
    <location>
        <begin position="32"/>
        <end position="50"/>
    </location>
</feature>
<keyword evidence="4" id="KW-0808">Transferase</keyword>
<evidence type="ECO:0000256" key="5">
    <source>
        <dbReference type="ARBA" id="ARBA00023034"/>
    </source>
</evidence>
<dbReference type="GO" id="GO:0016758">
    <property type="term" value="F:hexosyltransferase activity"/>
    <property type="evidence" value="ECO:0007669"/>
    <property type="project" value="TreeGrafter"/>
</dbReference>
<keyword evidence="7" id="KW-0812">Transmembrane</keyword>
<dbReference type="EMBL" id="CAVLEF010000009">
    <property type="protein sequence ID" value="CAK1547407.1"/>
    <property type="molecule type" value="Genomic_DNA"/>
</dbReference>
<evidence type="ECO:0000256" key="6">
    <source>
        <dbReference type="ARBA" id="ARBA00023136"/>
    </source>
</evidence>
<dbReference type="Pfam" id="PF04572">
    <property type="entry name" value="Gb3_synth"/>
    <property type="match status" value="1"/>
</dbReference>
<proteinExistence type="inferred from homology"/>
<dbReference type="GO" id="GO:0000139">
    <property type="term" value="C:Golgi membrane"/>
    <property type="evidence" value="ECO:0007669"/>
    <property type="project" value="UniProtKB-SubCell"/>
</dbReference>
<feature type="domain" description="Alpha 1,4-glycosyltransferase" evidence="8">
    <location>
        <begin position="210"/>
        <end position="329"/>
    </location>
</feature>
<keyword evidence="6 7" id="KW-0472">Membrane</keyword>
<comment type="similarity">
    <text evidence="2">Belongs to the glycosyltransferase 32 family.</text>
</comment>
<evidence type="ECO:0000256" key="4">
    <source>
        <dbReference type="ARBA" id="ARBA00022679"/>
    </source>
</evidence>
<sequence length="336" mass="39072">MSSGIDYKTVKINKIIEMFFHIKMIRRNTLRNVEICVLLCIFAVSFYTFARTNREPTPHELIFQNKLVNISCHYDDEDNALPTFEPNFKPGDNSIFFHETSCKGTLNSRQMCAIESAARLHRDRLRIKEYAARTPLEPFIEKGTLVNSSWGIENTSNALRFLTLYKWNGIYLDTDVVVVKSFDSLGGNWVGKEDFEQLNSAAIALDDYTQGRQLAKMFLSEIVNNYNSNIWVHNGPGVVTRVLSRYCRTKYISLMTLAKCQGFSVLDTKYLYPIHYKYRKRYFRPGKIEDTPDAYMHHIWNRLTHHLPVPKDSLYAELAKKYCPSVYELYGDEFGI</sequence>
<evidence type="ECO:0000256" key="1">
    <source>
        <dbReference type="ARBA" id="ARBA00004323"/>
    </source>
</evidence>
<dbReference type="SUPFAM" id="SSF53448">
    <property type="entry name" value="Nucleotide-diphospho-sugar transferases"/>
    <property type="match status" value="1"/>
</dbReference>
<dbReference type="Proteomes" id="UP001497472">
    <property type="component" value="Unassembled WGS sequence"/>
</dbReference>
<name>A0AAV1JE49_9NEOP</name>
<keyword evidence="5" id="KW-0333">Golgi apparatus</keyword>
<dbReference type="PANTHER" id="PTHR12042:SF21">
    <property type="entry name" value="ALPHA1,4-GALACTOSYLTRANSFERASE 1-RELATED"/>
    <property type="match status" value="1"/>
</dbReference>
<reference evidence="9 10" key="1">
    <citation type="submission" date="2023-11" db="EMBL/GenBank/DDBJ databases">
        <authorList>
            <person name="Okamura Y."/>
        </authorList>
    </citation>
    <scope>NUCLEOTIDE SEQUENCE [LARGE SCALE GENOMIC DNA]</scope>
</reference>
<gene>
    <name evidence="9" type="ORF">LNINA_LOCUS6884</name>
</gene>
<dbReference type="PANTHER" id="PTHR12042">
    <property type="entry name" value="LACTOSYLCERAMIDE 4-ALPHA-GALACTOSYLTRANSFERASE ALPHA- 1,4-GALACTOSYLTRANSFERASE"/>
    <property type="match status" value="1"/>
</dbReference>
<dbReference type="GO" id="GO:0006688">
    <property type="term" value="P:glycosphingolipid biosynthetic process"/>
    <property type="evidence" value="ECO:0007669"/>
    <property type="project" value="TreeGrafter"/>
</dbReference>
<dbReference type="AlphaFoldDB" id="A0AAV1JE49"/>
<dbReference type="InterPro" id="IPR051981">
    <property type="entry name" value="Glycosyltransf_32"/>
</dbReference>
<dbReference type="Gene3D" id="3.90.550.20">
    <property type="match status" value="1"/>
</dbReference>